<proteinExistence type="predicted"/>
<accession>A0A9X1BA03</accession>
<evidence type="ECO:0000256" key="1">
    <source>
        <dbReference type="SAM" id="MobiDB-lite"/>
    </source>
</evidence>
<dbReference type="NCBIfam" id="TIGR04255">
    <property type="entry name" value="sporadTIGR04255"/>
    <property type="match status" value="1"/>
</dbReference>
<dbReference type="Proteomes" id="UP001138802">
    <property type="component" value="Unassembled WGS sequence"/>
</dbReference>
<evidence type="ECO:0008006" key="4">
    <source>
        <dbReference type="Google" id="ProtNLM"/>
    </source>
</evidence>
<reference evidence="2 3" key="1">
    <citation type="journal article" date="2020" name="Microorganisms">
        <title>Osmotic Adaptation and Compatible Solute Biosynthesis of Phototrophic Bacteria as Revealed from Genome Analyses.</title>
        <authorList>
            <person name="Imhoff J.F."/>
            <person name="Rahn T."/>
            <person name="Kunzel S."/>
            <person name="Keller A."/>
            <person name="Neulinger S.C."/>
        </authorList>
    </citation>
    <scope>NUCLEOTIDE SEQUENCE [LARGE SCALE GENOMIC DNA]</scope>
    <source>
        <strain evidence="2 3">DSM 21303</strain>
    </source>
</reference>
<sequence length="300" mass="33475">MLAVISHFASQIGRSELPSIGDPWRFDPIEETPPVTADETPLTGPPPAEVPLSDAPLVRVIAQVRFPLVASVEKRDFMAPFQEAIRAEYPVLRPEQNRSIIFGQQGVMDSSDNTIWRFHDARGVWRVTLAPDFLALETGLYTNRDDFLDRLNRVLEALVAYVDPKVIDRLGVRYIDRVTGKHLGDLPRLVRPEVCGVLSTPLASHARHSISETVFVLPDNAGQVLTRWGLVPAQGTVDPAAVDAIDEPSWLLDIDAFQTETRALDVEAAVQQARGFAERIYSVFRWAVTDEFLRRYGGQP</sequence>
<comment type="caution">
    <text evidence="2">The sequence shown here is derived from an EMBL/GenBank/DDBJ whole genome shotgun (WGS) entry which is preliminary data.</text>
</comment>
<protein>
    <recommendedName>
        <fullName evidence="4">TIGR04255 family protein</fullName>
    </recommendedName>
</protein>
<organism evidence="2 3">
    <name type="scientific">Thiocapsa imhoffii</name>
    <dbReference type="NCBI Taxonomy" id="382777"/>
    <lineage>
        <taxon>Bacteria</taxon>
        <taxon>Pseudomonadati</taxon>
        <taxon>Pseudomonadota</taxon>
        <taxon>Gammaproteobacteria</taxon>
        <taxon>Chromatiales</taxon>
        <taxon>Chromatiaceae</taxon>
        <taxon>Thiocapsa</taxon>
    </lineage>
</organism>
<name>A0A9X1BA03_9GAMM</name>
<dbReference type="AlphaFoldDB" id="A0A9X1BA03"/>
<feature type="region of interest" description="Disordered" evidence="1">
    <location>
        <begin position="26"/>
        <end position="49"/>
    </location>
</feature>
<gene>
    <name evidence="2" type="ORF">CKO25_17850</name>
</gene>
<keyword evidence="3" id="KW-1185">Reference proteome</keyword>
<evidence type="ECO:0000313" key="2">
    <source>
        <dbReference type="EMBL" id="MBK1646474.1"/>
    </source>
</evidence>
<dbReference type="InterPro" id="IPR026349">
    <property type="entry name" value="CHP04255"/>
</dbReference>
<dbReference type="EMBL" id="NRSD01000026">
    <property type="protein sequence ID" value="MBK1646474.1"/>
    <property type="molecule type" value="Genomic_DNA"/>
</dbReference>
<evidence type="ECO:0000313" key="3">
    <source>
        <dbReference type="Proteomes" id="UP001138802"/>
    </source>
</evidence>